<gene>
    <name evidence="10" type="ORF">J2S67_000074</name>
</gene>
<organism evidence="10 11">
    <name type="scientific">Pseudoglutamicibacter albus</name>
    <dbReference type="NCBI Taxonomy" id="98671"/>
    <lineage>
        <taxon>Bacteria</taxon>
        <taxon>Bacillati</taxon>
        <taxon>Actinomycetota</taxon>
        <taxon>Actinomycetes</taxon>
        <taxon>Micrococcales</taxon>
        <taxon>Micrococcaceae</taxon>
        <taxon>Pseudoglutamicibacter</taxon>
    </lineage>
</organism>
<dbReference type="EMBL" id="JAVDXX010000001">
    <property type="protein sequence ID" value="MDR7292806.1"/>
    <property type="molecule type" value="Genomic_DNA"/>
</dbReference>
<keyword evidence="3" id="KW-0216">Detoxification</keyword>
<evidence type="ECO:0000256" key="5">
    <source>
        <dbReference type="ARBA" id="ARBA00022643"/>
    </source>
</evidence>
<evidence type="ECO:0000256" key="2">
    <source>
        <dbReference type="ARBA" id="ARBA00009881"/>
    </source>
</evidence>
<reference evidence="10" key="1">
    <citation type="submission" date="2023-07" db="EMBL/GenBank/DDBJ databases">
        <title>Sequencing the genomes of 1000 actinobacteria strains.</title>
        <authorList>
            <person name="Klenk H.-P."/>
        </authorList>
    </citation>
    <scope>NUCLEOTIDE SEQUENCE</scope>
    <source>
        <strain evidence="10">DSM 13068</strain>
    </source>
</reference>
<comment type="similarity">
    <text evidence="2">Belongs to the nitronate monooxygenase family. NMO class I subfamily.</text>
</comment>
<accession>A0ABU1YZ50</accession>
<dbReference type="Proteomes" id="UP001180715">
    <property type="component" value="Unassembled WGS sequence"/>
</dbReference>
<evidence type="ECO:0000313" key="11">
    <source>
        <dbReference type="Proteomes" id="UP001180715"/>
    </source>
</evidence>
<keyword evidence="5" id="KW-0288">FMN</keyword>
<evidence type="ECO:0000256" key="9">
    <source>
        <dbReference type="ARBA" id="ARBA00049401"/>
    </source>
</evidence>
<keyword evidence="4" id="KW-0285">Flavoprotein</keyword>
<evidence type="ECO:0000256" key="7">
    <source>
        <dbReference type="ARBA" id="ARBA00023033"/>
    </source>
</evidence>
<dbReference type="RefSeq" id="WP_310245229.1">
    <property type="nucleotide sequence ID" value="NZ_JAVDXX010000001.1"/>
</dbReference>
<evidence type="ECO:0000256" key="6">
    <source>
        <dbReference type="ARBA" id="ARBA00023002"/>
    </source>
</evidence>
<keyword evidence="7 10" id="KW-0503">Monooxygenase</keyword>
<comment type="caution">
    <text evidence="10">The sequence shown here is derived from an EMBL/GenBank/DDBJ whole genome shotgun (WGS) entry which is preliminary data.</text>
</comment>
<evidence type="ECO:0000256" key="4">
    <source>
        <dbReference type="ARBA" id="ARBA00022630"/>
    </source>
</evidence>
<comment type="catalytic activity">
    <reaction evidence="9">
        <text>3 propionate 3-nitronate + 3 O2 + H2O = 3 3-oxopropanoate + 2 nitrate + nitrite + H2O2 + 3 H(+)</text>
        <dbReference type="Rhea" id="RHEA:57332"/>
        <dbReference type="ChEBI" id="CHEBI:15377"/>
        <dbReference type="ChEBI" id="CHEBI:15378"/>
        <dbReference type="ChEBI" id="CHEBI:15379"/>
        <dbReference type="ChEBI" id="CHEBI:16240"/>
        <dbReference type="ChEBI" id="CHEBI:16301"/>
        <dbReference type="ChEBI" id="CHEBI:17632"/>
        <dbReference type="ChEBI" id="CHEBI:33190"/>
        <dbReference type="ChEBI" id="CHEBI:136067"/>
    </reaction>
</comment>
<evidence type="ECO:0000256" key="3">
    <source>
        <dbReference type="ARBA" id="ARBA00022575"/>
    </source>
</evidence>
<name>A0ABU1YZ50_9MICC</name>
<dbReference type="InterPro" id="IPR013785">
    <property type="entry name" value="Aldolase_TIM"/>
</dbReference>
<evidence type="ECO:0000256" key="8">
    <source>
        <dbReference type="ARBA" id="ARBA00031155"/>
    </source>
</evidence>
<dbReference type="InterPro" id="IPR004136">
    <property type="entry name" value="NMO"/>
</dbReference>
<dbReference type="PANTHER" id="PTHR42747:SF3">
    <property type="entry name" value="NITRONATE MONOOXYGENASE-RELATED"/>
    <property type="match status" value="1"/>
</dbReference>
<dbReference type="CDD" id="cd04730">
    <property type="entry name" value="NPD_like"/>
    <property type="match status" value="1"/>
</dbReference>
<dbReference type="SUPFAM" id="SSF51412">
    <property type="entry name" value="Inosine monophosphate dehydrogenase (IMPDH)"/>
    <property type="match status" value="1"/>
</dbReference>
<evidence type="ECO:0000313" key="10">
    <source>
        <dbReference type="EMBL" id="MDR7292806.1"/>
    </source>
</evidence>
<keyword evidence="11" id="KW-1185">Reference proteome</keyword>
<keyword evidence="6 10" id="KW-0560">Oxidoreductase</keyword>
<comment type="cofactor">
    <cofactor evidence="1">
        <name>FMN</name>
        <dbReference type="ChEBI" id="CHEBI:58210"/>
    </cofactor>
</comment>
<dbReference type="GO" id="GO:0018580">
    <property type="term" value="F:nitronate monooxygenase activity"/>
    <property type="evidence" value="ECO:0007669"/>
    <property type="project" value="UniProtKB-EC"/>
</dbReference>
<dbReference type="Gene3D" id="3.20.20.70">
    <property type="entry name" value="Aldolase class I"/>
    <property type="match status" value="1"/>
</dbReference>
<sequence length="367" mass="38254">MRYAEEPALRNPSAFTDLTGIELPFIGAPMAGTSTPQLAAAVSNAGGLGSLGLAGKNVDQVREAIRELKALTTRPFNLNFFCHAEPHRDPAVESAWLDYLAPLFHSLGTQPPAELSPSYESFLGDTALLQLLADEKPAVVSFHFGVPDVATINALHEAGTLLMASATSQAEARVIEEAGLDVVIAQGIEAGGHRGIFDENGPDEQTPTGRLVQQIASATQLPVVAAGGIMTRERAEHMFSLRASAVQVGTALITSPESGAKDSYREALVQAAHAAQHASGGAETRLTRVFSGRPARGLPTAFMEFAEAPDAPTPPVFPVAYSANKALSAAAAKSGSAGMAPHWAGANAHLIQPRPAAEVTHAIGREP</sequence>
<evidence type="ECO:0000256" key="1">
    <source>
        <dbReference type="ARBA" id="ARBA00001917"/>
    </source>
</evidence>
<dbReference type="Pfam" id="PF03060">
    <property type="entry name" value="NMO"/>
    <property type="match status" value="1"/>
</dbReference>
<proteinExistence type="inferred from homology"/>
<dbReference type="PANTHER" id="PTHR42747">
    <property type="entry name" value="NITRONATE MONOOXYGENASE-RELATED"/>
    <property type="match status" value="1"/>
</dbReference>
<protein>
    <recommendedName>
        <fullName evidence="8">Propionate 3-nitronate monooxygenase</fullName>
    </recommendedName>
</protein>